<gene>
    <name evidence="6" type="ORF">CP10881SC42_0288</name>
</gene>
<keyword evidence="2" id="KW-0813">Transport</keyword>
<evidence type="ECO:0000256" key="4">
    <source>
        <dbReference type="ARBA" id="ARBA00022840"/>
    </source>
</evidence>
<comment type="similarity">
    <text evidence="1">Belongs to the ABC transporter superfamily.</text>
</comment>
<keyword evidence="3" id="KW-0547">Nucleotide-binding</keyword>
<evidence type="ECO:0000256" key="1">
    <source>
        <dbReference type="ARBA" id="ARBA00005417"/>
    </source>
</evidence>
<organism evidence="6 7">
    <name type="scientific">Chlamydia avium</name>
    <dbReference type="NCBI Taxonomy" id="1457141"/>
    <lineage>
        <taxon>Bacteria</taxon>
        <taxon>Pseudomonadati</taxon>
        <taxon>Chlamydiota</taxon>
        <taxon>Chlamydiia</taxon>
        <taxon>Chlamydiales</taxon>
        <taxon>Chlamydiaceae</taxon>
        <taxon>Chlamydia/Chlamydophila group</taxon>
        <taxon>Chlamydia</taxon>
    </lineage>
</organism>
<dbReference type="SUPFAM" id="SSF52540">
    <property type="entry name" value="P-loop containing nucleoside triphosphate hydrolases"/>
    <property type="match status" value="1"/>
</dbReference>
<dbReference type="PANTHER" id="PTHR43776:SF7">
    <property type="entry name" value="D,D-DIPEPTIDE TRANSPORT ATP-BINDING PROTEIN DDPF-RELATED"/>
    <property type="match status" value="1"/>
</dbReference>
<evidence type="ECO:0000313" key="7">
    <source>
        <dbReference type="Proteomes" id="UP000014821"/>
    </source>
</evidence>
<keyword evidence="4 6" id="KW-0067">ATP-binding</keyword>
<evidence type="ECO:0000256" key="3">
    <source>
        <dbReference type="ARBA" id="ARBA00022741"/>
    </source>
</evidence>
<dbReference type="Pfam" id="PF08352">
    <property type="entry name" value="oligo_HPY"/>
    <property type="match status" value="1"/>
</dbReference>
<dbReference type="NCBIfam" id="TIGR01727">
    <property type="entry name" value="oligo_HPY"/>
    <property type="match status" value="1"/>
</dbReference>
<name>A0ABN0MTI1_9CHLA</name>
<feature type="domain" description="ABC transporter" evidence="5">
    <location>
        <begin position="8"/>
        <end position="258"/>
    </location>
</feature>
<dbReference type="EMBL" id="ATND01000001">
    <property type="protein sequence ID" value="EPP38830.1"/>
    <property type="molecule type" value="Genomic_DNA"/>
</dbReference>
<dbReference type="InterPro" id="IPR050319">
    <property type="entry name" value="ABC_transp_ATP-bind"/>
</dbReference>
<dbReference type="GO" id="GO:0005524">
    <property type="term" value="F:ATP binding"/>
    <property type="evidence" value="ECO:0007669"/>
    <property type="project" value="UniProtKB-KW"/>
</dbReference>
<dbReference type="InterPro" id="IPR017871">
    <property type="entry name" value="ABC_transporter-like_CS"/>
</dbReference>
<dbReference type="SMART" id="SM00382">
    <property type="entry name" value="AAA"/>
    <property type="match status" value="1"/>
</dbReference>
<dbReference type="InterPro" id="IPR013563">
    <property type="entry name" value="Oligopep_ABC_C"/>
</dbReference>
<dbReference type="PROSITE" id="PS00211">
    <property type="entry name" value="ABC_TRANSPORTER_1"/>
    <property type="match status" value="1"/>
</dbReference>
<evidence type="ECO:0000259" key="5">
    <source>
        <dbReference type="PROSITE" id="PS50893"/>
    </source>
</evidence>
<evidence type="ECO:0000313" key="6">
    <source>
        <dbReference type="EMBL" id="EPP38830.1"/>
    </source>
</evidence>
<dbReference type="PANTHER" id="PTHR43776">
    <property type="entry name" value="TRANSPORT ATP-BINDING PROTEIN"/>
    <property type="match status" value="1"/>
</dbReference>
<comment type="caution">
    <text evidence="6">The sequence shown here is derived from an EMBL/GenBank/DDBJ whole genome shotgun (WGS) entry which is preliminary data.</text>
</comment>
<reference evidence="6" key="1">
    <citation type="submission" date="2013-04" db="EMBL/GenBank/DDBJ databases">
        <title>Genome sequence of Chlamydia psittaci 10_881_SC42.</title>
        <authorList>
            <person name="Huot-Creasy H."/>
            <person name="McCracken C.L."/>
            <person name="Humphries M."/>
            <person name="Sachse K."/>
            <person name="Laroucau K."/>
            <person name="Bavoil P."/>
            <person name="Myers G.S."/>
        </authorList>
    </citation>
    <scope>NUCLEOTIDE SEQUENCE [LARGE SCALE GENOMIC DNA]</scope>
    <source>
        <strain evidence="6">10_881_SC42</strain>
    </source>
</reference>
<dbReference type="RefSeq" id="WP_020355762.1">
    <property type="nucleotide sequence ID" value="NZ_KE360587.1"/>
</dbReference>
<dbReference type="Proteomes" id="UP000014821">
    <property type="component" value="Unassembled WGS sequence"/>
</dbReference>
<dbReference type="InterPro" id="IPR003439">
    <property type="entry name" value="ABC_transporter-like_ATP-bd"/>
</dbReference>
<keyword evidence="7" id="KW-1185">Reference proteome</keyword>
<dbReference type="PROSITE" id="PS50893">
    <property type="entry name" value="ABC_TRANSPORTER_2"/>
    <property type="match status" value="1"/>
</dbReference>
<accession>A0ABN0MTI1</accession>
<proteinExistence type="inferred from homology"/>
<dbReference type="InterPro" id="IPR027417">
    <property type="entry name" value="P-loop_NTPase"/>
</dbReference>
<dbReference type="Pfam" id="PF00005">
    <property type="entry name" value="ABC_tran"/>
    <property type="match status" value="1"/>
</dbReference>
<dbReference type="InterPro" id="IPR003593">
    <property type="entry name" value="AAA+_ATPase"/>
</dbReference>
<evidence type="ECO:0000256" key="2">
    <source>
        <dbReference type="ARBA" id="ARBA00022448"/>
    </source>
</evidence>
<sequence length="331" mass="37470">MNKPYPLVQAEQIKKYYYKRSFGFGRKIITTKAIDNISFSIPAGKIVGLIGESGSGKTTLALALAGLLQLTSGYLLFNNIPIKLQSKQDLKQLRSCVRMVFQNPKASLNPKKTIFDSLSHALMHHRIVTKEHLISMVEKSLNRVGLSADYFYRYPHQLSGGQQQRVSIARALLGTPKLMICDEVVSALDPSMQAQILNMLTDLQKELKMSYLFISHDLAVVRSFCSEVIIMYKGKIVESGPTESIFSHPRHPYTQMLLDSQLPDLPEHRNIQKKLSIQPSLQETFTNSGCIFYHRCPKRTASCLQESIPKHIENNQHSYHCIHSPEKKSNP</sequence>
<dbReference type="Gene3D" id="3.40.50.300">
    <property type="entry name" value="P-loop containing nucleotide triphosphate hydrolases"/>
    <property type="match status" value="1"/>
</dbReference>
<protein>
    <submittedName>
        <fullName evidence="6">Oligopeptide/dipeptide ABC transporter, ATP-binding, C-terminal domain protein</fullName>
    </submittedName>
</protein>
<dbReference type="CDD" id="cd03257">
    <property type="entry name" value="ABC_NikE_OppD_transporters"/>
    <property type="match status" value="1"/>
</dbReference>